<feature type="region of interest" description="Disordered" evidence="1">
    <location>
        <begin position="160"/>
        <end position="181"/>
    </location>
</feature>
<organism evidence="2 3">
    <name type="scientific">Protopolystoma xenopodis</name>
    <dbReference type="NCBI Taxonomy" id="117903"/>
    <lineage>
        <taxon>Eukaryota</taxon>
        <taxon>Metazoa</taxon>
        <taxon>Spiralia</taxon>
        <taxon>Lophotrochozoa</taxon>
        <taxon>Platyhelminthes</taxon>
        <taxon>Monogenea</taxon>
        <taxon>Polyopisthocotylea</taxon>
        <taxon>Polystomatidea</taxon>
        <taxon>Polystomatidae</taxon>
        <taxon>Protopolystoma</taxon>
    </lineage>
</organism>
<evidence type="ECO:0000313" key="3">
    <source>
        <dbReference type="Proteomes" id="UP000784294"/>
    </source>
</evidence>
<gene>
    <name evidence="2" type="ORF">PXEA_LOCUS31038</name>
</gene>
<proteinExistence type="predicted"/>
<sequence length="205" mass="22769">MEALTPQTENILGHLQLQSELACSKLAGLVKKTAALDAPTTSVEPVAASESPSIKSDWDACSQDQASRVISTINSLIGIQVSPIAYQTSQHPNALVHREQADRMRSLQVRLRNTLDRLDSKLEARDRLVRATDELSQWILGAEKRFSQLTRVWISSRSSAPMQHGPLKISQPIGQGDRDEQALRKYSPLSCSLNQSVKKIKQQKF</sequence>
<comment type="caution">
    <text evidence="2">The sequence shown here is derived from an EMBL/GenBank/DDBJ whole genome shotgun (WGS) entry which is preliminary data.</text>
</comment>
<evidence type="ECO:0000313" key="2">
    <source>
        <dbReference type="EMBL" id="VEL37598.1"/>
    </source>
</evidence>
<dbReference type="EMBL" id="CAAALY010255458">
    <property type="protein sequence ID" value="VEL37598.1"/>
    <property type="molecule type" value="Genomic_DNA"/>
</dbReference>
<keyword evidence="3" id="KW-1185">Reference proteome</keyword>
<evidence type="ECO:0000256" key="1">
    <source>
        <dbReference type="SAM" id="MobiDB-lite"/>
    </source>
</evidence>
<name>A0A448XIN1_9PLAT</name>
<dbReference type="AlphaFoldDB" id="A0A448XIN1"/>
<protein>
    <submittedName>
        <fullName evidence="2">Uncharacterized protein</fullName>
    </submittedName>
</protein>
<accession>A0A448XIN1</accession>
<reference evidence="2" key="1">
    <citation type="submission" date="2018-11" db="EMBL/GenBank/DDBJ databases">
        <authorList>
            <consortium name="Pathogen Informatics"/>
        </authorList>
    </citation>
    <scope>NUCLEOTIDE SEQUENCE</scope>
</reference>
<dbReference type="Proteomes" id="UP000784294">
    <property type="component" value="Unassembled WGS sequence"/>
</dbReference>